<dbReference type="RefSeq" id="WP_083487877.1">
    <property type="nucleotide sequence ID" value="NZ_AZEC01000012.1"/>
</dbReference>
<dbReference type="PANTHER" id="PTHR31339:SF9">
    <property type="entry name" value="PLASMIN AND FIBRONECTIN-BINDING PROTEIN A"/>
    <property type="match status" value="1"/>
</dbReference>
<evidence type="ECO:0000256" key="3">
    <source>
        <dbReference type="ARBA" id="ARBA00023295"/>
    </source>
</evidence>
<dbReference type="AlphaFoldDB" id="A0A0R1N3T6"/>
<dbReference type="InterPro" id="IPR012334">
    <property type="entry name" value="Pectin_lyas_fold"/>
</dbReference>
<sequence length="410" mass="45357">MSDEHTQQDFLVTDYGAQSDLNNAQTVAFQRCIDACQAHGGGRVVVPQGRFIIGSIRLFSHITFYLQTGAVLVGSENLADYTNFGQQTGIRYLQDPAYIKRWHLPAFYFHALIAAYDATDVSIIGAPGSLIDGRDVYDARGEEGFRGPMGIVFARVQHVQLQGYTFENSANWSHTLSACRDVHIDAVTILAGHDGFNLHHSRDITIQGCLLQTGDDCLAGYDITNLTVTRCLLNTACNGMRISGDHLHFTACVFAGPGRFPHRSEDTYDTHAFFKYYAMAEDTITTKNTDIVWDHCVAANGRRFMTYVFGDRKNVQYGSPLHDVTFSHMMISGIQHMSRFLGNGQAVTLKLANCTITPPADESFLQIDASVHLQLTNVRFTAPAVIEMAAGEKLTLTNTVSVDWQASIHE</sequence>
<dbReference type="STRING" id="1423792.FD09_GL000741"/>
<keyword evidence="2 4" id="KW-0378">Hydrolase</keyword>
<dbReference type="PATRIC" id="fig|1423792.3.peg.756"/>
<evidence type="ECO:0008006" key="7">
    <source>
        <dbReference type="Google" id="ProtNLM"/>
    </source>
</evidence>
<dbReference type="PANTHER" id="PTHR31339">
    <property type="entry name" value="PECTIN LYASE-RELATED"/>
    <property type="match status" value="1"/>
</dbReference>
<reference evidence="5 6" key="1">
    <citation type="journal article" date="2015" name="Genome Announc.">
        <title>Expanding the biotechnology potential of lactobacilli through comparative genomics of 213 strains and associated genera.</title>
        <authorList>
            <person name="Sun Z."/>
            <person name="Harris H.M."/>
            <person name="McCann A."/>
            <person name="Guo C."/>
            <person name="Argimon S."/>
            <person name="Zhang W."/>
            <person name="Yang X."/>
            <person name="Jeffery I.B."/>
            <person name="Cooney J.C."/>
            <person name="Kagawa T.F."/>
            <person name="Liu W."/>
            <person name="Song Y."/>
            <person name="Salvetti E."/>
            <person name="Wrobel A."/>
            <person name="Rasinkangas P."/>
            <person name="Parkhill J."/>
            <person name="Rea M.C."/>
            <person name="O'Sullivan O."/>
            <person name="Ritari J."/>
            <person name="Douillard F.P."/>
            <person name="Paul Ross R."/>
            <person name="Yang R."/>
            <person name="Briner A.E."/>
            <person name="Felis G.E."/>
            <person name="de Vos W.M."/>
            <person name="Barrangou R."/>
            <person name="Klaenhammer T.R."/>
            <person name="Caufield P.W."/>
            <person name="Cui Y."/>
            <person name="Zhang H."/>
            <person name="O'Toole P.W."/>
        </authorList>
    </citation>
    <scope>NUCLEOTIDE SEQUENCE [LARGE SCALE GENOMIC DNA]</scope>
    <source>
        <strain evidence="5 6">DSM 12744</strain>
    </source>
</reference>
<name>A0A0R1N3T6_9LACO</name>
<keyword evidence="6" id="KW-1185">Reference proteome</keyword>
<dbReference type="InterPro" id="IPR000743">
    <property type="entry name" value="Glyco_hydro_28"/>
</dbReference>
<evidence type="ECO:0000313" key="6">
    <source>
        <dbReference type="Proteomes" id="UP000051330"/>
    </source>
</evidence>
<keyword evidence="3 4" id="KW-0326">Glycosidase</keyword>
<dbReference type="EMBL" id="AZEC01000012">
    <property type="protein sequence ID" value="KRL11371.1"/>
    <property type="molecule type" value="Genomic_DNA"/>
</dbReference>
<evidence type="ECO:0000256" key="1">
    <source>
        <dbReference type="ARBA" id="ARBA00008834"/>
    </source>
</evidence>
<protein>
    <recommendedName>
        <fullName evidence="7">Pectate lyase superfamily protein domain-containing protein</fullName>
    </recommendedName>
</protein>
<dbReference type="OrthoDB" id="9795222at2"/>
<dbReference type="Pfam" id="PF00295">
    <property type="entry name" value="Glyco_hydro_28"/>
    <property type="match status" value="1"/>
</dbReference>
<dbReference type="Gene3D" id="2.160.20.10">
    <property type="entry name" value="Single-stranded right-handed beta-helix, Pectin lyase-like"/>
    <property type="match status" value="1"/>
</dbReference>
<proteinExistence type="inferred from homology"/>
<dbReference type="Proteomes" id="UP000051330">
    <property type="component" value="Unassembled WGS sequence"/>
</dbReference>
<dbReference type="InterPro" id="IPR011050">
    <property type="entry name" value="Pectin_lyase_fold/virulence"/>
</dbReference>
<gene>
    <name evidence="5" type="ORF">FD09_GL000741</name>
</gene>
<dbReference type="SUPFAM" id="SSF51126">
    <property type="entry name" value="Pectin lyase-like"/>
    <property type="match status" value="1"/>
</dbReference>
<dbReference type="GO" id="GO:0004650">
    <property type="term" value="F:polygalacturonase activity"/>
    <property type="evidence" value="ECO:0007669"/>
    <property type="project" value="InterPro"/>
</dbReference>
<comment type="caution">
    <text evidence="5">The sequence shown here is derived from an EMBL/GenBank/DDBJ whole genome shotgun (WGS) entry which is preliminary data.</text>
</comment>
<organism evidence="5 6">
    <name type="scientific">Schleiferilactobacillus perolens DSM 12744</name>
    <dbReference type="NCBI Taxonomy" id="1423792"/>
    <lineage>
        <taxon>Bacteria</taxon>
        <taxon>Bacillati</taxon>
        <taxon>Bacillota</taxon>
        <taxon>Bacilli</taxon>
        <taxon>Lactobacillales</taxon>
        <taxon>Lactobacillaceae</taxon>
        <taxon>Schleiferilactobacillus</taxon>
    </lineage>
</organism>
<dbReference type="GO" id="GO:0005975">
    <property type="term" value="P:carbohydrate metabolic process"/>
    <property type="evidence" value="ECO:0007669"/>
    <property type="project" value="InterPro"/>
</dbReference>
<evidence type="ECO:0000256" key="4">
    <source>
        <dbReference type="RuleBase" id="RU361169"/>
    </source>
</evidence>
<evidence type="ECO:0000313" key="5">
    <source>
        <dbReference type="EMBL" id="KRL11371.1"/>
    </source>
</evidence>
<comment type="similarity">
    <text evidence="1 4">Belongs to the glycosyl hydrolase 28 family.</text>
</comment>
<evidence type="ECO:0000256" key="2">
    <source>
        <dbReference type="ARBA" id="ARBA00022801"/>
    </source>
</evidence>
<accession>A0A0R1N3T6</accession>
<dbReference type="InterPro" id="IPR051801">
    <property type="entry name" value="GH28_Enzymes"/>
</dbReference>